<dbReference type="AlphaFoldDB" id="A0A0K2Y7Z1"/>
<dbReference type="InterPro" id="IPR003778">
    <property type="entry name" value="CT_A_B"/>
</dbReference>
<dbReference type="GeneID" id="76197739"/>
<proteinExistence type="predicted"/>
<dbReference type="SMART" id="SM00797">
    <property type="entry name" value="AHS2"/>
    <property type="match status" value="1"/>
</dbReference>
<dbReference type="RefSeq" id="WP_015107445.1">
    <property type="nucleotide sequence ID" value="NZ_AP026684.1"/>
</dbReference>
<dbReference type="PANTHER" id="PTHR43309">
    <property type="entry name" value="5-OXOPROLINASE SUBUNIT C"/>
    <property type="match status" value="1"/>
</dbReference>
<dbReference type="PANTHER" id="PTHR43309:SF5">
    <property type="entry name" value="5-OXOPROLINASE SUBUNIT C"/>
    <property type="match status" value="1"/>
</dbReference>
<dbReference type="Pfam" id="PF02626">
    <property type="entry name" value="CT_A_B"/>
    <property type="match status" value="1"/>
</dbReference>
<dbReference type="InterPro" id="IPR029000">
    <property type="entry name" value="Cyclophilin-like_dom_sf"/>
</dbReference>
<dbReference type="GO" id="GO:0004039">
    <property type="term" value="F:allophanate hydrolase activity"/>
    <property type="evidence" value="ECO:0007669"/>
    <property type="project" value="UniProtKB-EC"/>
</dbReference>
<dbReference type="Gene3D" id="2.40.100.10">
    <property type="entry name" value="Cyclophilin-like"/>
    <property type="match status" value="1"/>
</dbReference>
<reference evidence="2" key="1">
    <citation type="submission" date="2014-12" db="EMBL/GenBank/DDBJ databases">
        <authorList>
            <person name="Smet A."/>
        </authorList>
    </citation>
    <scope>NUCLEOTIDE SEQUENCE [LARGE SCALE GENOMIC DNA]</scope>
</reference>
<accession>A0A0K2Y7Z1</accession>
<keyword evidence="1" id="KW-0378">Hydrolase</keyword>
<dbReference type="NCBIfam" id="TIGR00724">
    <property type="entry name" value="urea_amlyse_rel"/>
    <property type="match status" value="1"/>
</dbReference>
<evidence type="ECO:0000313" key="2">
    <source>
        <dbReference type="Proteomes" id="UP000046090"/>
    </source>
</evidence>
<organism evidence="1 2">
    <name type="scientific">Helicobacter heilmannii</name>
    <dbReference type="NCBI Taxonomy" id="35817"/>
    <lineage>
        <taxon>Bacteria</taxon>
        <taxon>Pseudomonadati</taxon>
        <taxon>Campylobacterota</taxon>
        <taxon>Epsilonproteobacteria</taxon>
        <taxon>Campylobacterales</taxon>
        <taxon>Helicobacteraceae</taxon>
        <taxon>Helicobacter</taxon>
    </lineage>
</organism>
<dbReference type="Proteomes" id="UP000046090">
    <property type="component" value="Unassembled WGS sequence"/>
</dbReference>
<dbReference type="EMBL" id="CDMK01000003">
    <property type="protein sequence ID" value="CRI35286.1"/>
    <property type="molecule type" value="Genomic_DNA"/>
</dbReference>
<evidence type="ECO:0000313" key="1">
    <source>
        <dbReference type="EMBL" id="CRI35286.1"/>
    </source>
</evidence>
<sequence length="312" mass="34302">MPSVRVLKAGLSTTIQDLGRVGYLALGIPISGAMDPFSACVANWLVGNAKEQALLEMTYTGDTLEFLKPMQIALTGANLSPKLNGTEIFNWESYAVQAGDILEFGRLVGGARAYLALSGGVQVPLVHGSRATYTRAKIGGFLGRTLQKGDEIFTLPSPPQQKRLLPKKHRPLYAKETSLPALLGTEAHYFSLQSVRRFFHSAYTITQRADRMGICLEGMALEWRLLKELVSNPLVLGSVQVPNSGQPIVLMADRQTLGGYPKIATLLKESVIALAQMLPGHRVHFIPIKLEQAQERYKAFYENLARVQELLK</sequence>
<dbReference type="InterPro" id="IPR052708">
    <property type="entry name" value="PxpC"/>
</dbReference>
<name>A0A0K2Y7Z1_HELHE</name>
<dbReference type="EC" id="3.5.1.54" evidence="1"/>
<protein>
    <submittedName>
        <fullName evidence="1">Allophanate hydrolase 2 subunit 2</fullName>
        <ecNumber evidence="1">3.5.1.54</ecNumber>
    </submittedName>
</protein>
<dbReference type="SUPFAM" id="SSF50891">
    <property type="entry name" value="Cyclophilin-like"/>
    <property type="match status" value="1"/>
</dbReference>
<gene>
    <name evidence="1" type="ORF">HHE01_02840</name>
</gene>
<keyword evidence="2" id="KW-1185">Reference proteome</keyword>